<dbReference type="InterPro" id="IPR040647">
    <property type="entry name" value="SPIN-DOC_Znf-C2H2"/>
</dbReference>
<proteinExistence type="predicted"/>
<dbReference type="Pfam" id="PF18658">
    <property type="entry name" value="zf-C2H2_12"/>
    <property type="match status" value="1"/>
</dbReference>
<sequence length="318" mass="36433">MDPKKRKVDSENRRFLAEWTEQYCFTLPDRPQAVPVCLICNKTVAIVKIGNLKRHYETTHQHFHNFPLGSEARKEKLQAYLSSYKKSTKLLVRCMSEQEKSTEAALCVYWTLNKHQKPFSDSEIVKECMLEVVKAHFEEKKDVAVIQSIPLSARSNTRRTEILAADIKNTLFELLQKAPCYVIALNESCDIVDDEQMSIFVSLMSIFREELLAVLPLKGNTRGKELFKVIDELITKSNISYDKMVSLSTDGAPAMIGKEKGLVKRIRDKNLGLISYQCIIHQAVLCGKLSPTLKEVMDSLVKLINFMRSHSALQHRYF</sequence>
<dbReference type="EMBL" id="CAVLGL010000035">
    <property type="protein sequence ID" value="CAK1582001.1"/>
    <property type="molecule type" value="Genomic_DNA"/>
</dbReference>
<keyword evidence="3" id="KW-1185">Reference proteome</keyword>
<name>A0AAV1KJQ9_9NEOP</name>
<feature type="domain" description="SPIN-DOC-like zinc-finger" evidence="1">
    <location>
        <begin position="18"/>
        <end position="80"/>
    </location>
</feature>
<dbReference type="PANTHER" id="PTHR45913:SF21">
    <property type="entry name" value="DUF4371 DOMAIN-CONTAINING PROTEIN"/>
    <property type="match status" value="1"/>
</dbReference>
<evidence type="ECO:0000313" key="3">
    <source>
        <dbReference type="Proteomes" id="UP001314205"/>
    </source>
</evidence>
<evidence type="ECO:0000313" key="2">
    <source>
        <dbReference type="EMBL" id="CAK1582001.1"/>
    </source>
</evidence>
<dbReference type="Proteomes" id="UP001314205">
    <property type="component" value="Unassembled WGS sequence"/>
</dbReference>
<gene>
    <name evidence="2" type="ORF">PARMNEM_LOCUS3593</name>
</gene>
<organism evidence="2 3">
    <name type="scientific">Parnassius mnemosyne</name>
    <name type="common">clouded apollo</name>
    <dbReference type="NCBI Taxonomy" id="213953"/>
    <lineage>
        <taxon>Eukaryota</taxon>
        <taxon>Metazoa</taxon>
        <taxon>Ecdysozoa</taxon>
        <taxon>Arthropoda</taxon>
        <taxon>Hexapoda</taxon>
        <taxon>Insecta</taxon>
        <taxon>Pterygota</taxon>
        <taxon>Neoptera</taxon>
        <taxon>Endopterygota</taxon>
        <taxon>Lepidoptera</taxon>
        <taxon>Glossata</taxon>
        <taxon>Ditrysia</taxon>
        <taxon>Papilionoidea</taxon>
        <taxon>Papilionidae</taxon>
        <taxon>Parnassiinae</taxon>
        <taxon>Parnassini</taxon>
        <taxon>Parnassius</taxon>
        <taxon>Driopa</taxon>
    </lineage>
</organism>
<accession>A0AAV1KJQ9</accession>
<reference evidence="2 3" key="1">
    <citation type="submission" date="2023-11" db="EMBL/GenBank/DDBJ databases">
        <authorList>
            <person name="Hedman E."/>
            <person name="Englund M."/>
            <person name="Stromberg M."/>
            <person name="Nyberg Akerstrom W."/>
            <person name="Nylinder S."/>
            <person name="Jareborg N."/>
            <person name="Kallberg Y."/>
            <person name="Kronander E."/>
        </authorList>
    </citation>
    <scope>NUCLEOTIDE SEQUENCE [LARGE SCALE GENOMIC DNA]</scope>
</reference>
<dbReference type="AlphaFoldDB" id="A0AAV1KJQ9"/>
<dbReference type="PANTHER" id="PTHR45913">
    <property type="entry name" value="EPM2A-INTERACTING PROTEIN 1"/>
    <property type="match status" value="1"/>
</dbReference>
<evidence type="ECO:0000259" key="1">
    <source>
        <dbReference type="Pfam" id="PF18658"/>
    </source>
</evidence>
<protein>
    <recommendedName>
        <fullName evidence="1">SPIN-DOC-like zinc-finger domain-containing protein</fullName>
    </recommendedName>
</protein>
<comment type="caution">
    <text evidence="2">The sequence shown here is derived from an EMBL/GenBank/DDBJ whole genome shotgun (WGS) entry which is preliminary data.</text>
</comment>